<organism evidence="1 2">
    <name type="scientific">Rhododendron molle</name>
    <name type="common">Chinese azalea</name>
    <name type="synonym">Azalea mollis</name>
    <dbReference type="NCBI Taxonomy" id="49168"/>
    <lineage>
        <taxon>Eukaryota</taxon>
        <taxon>Viridiplantae</taxon>
        <taxon>Streptophyta</taxon>
        <taxon>Embryophyta</taxon>
        <taxon>Tracheophyta</taxon>
        <taxon>Spermatophyta</taxon>
        <taxon>Magnoliopsida</taxon>
        <taxon>eudicotyledons</taxon>
        <taxon>Gunneridae</taxon>
        <taxon>Pentapetalae</taxon>
        <taxon>asterids</taxon>
        <taxon>Ericales</taxon>
        <taxon>Ericaceae</taxon>
        <taxon>Ericoideae</taxon>
        <taxon>Rhodoreae</taxon>
        <taxon>Rhododendron</taxon>
    </lineage>
</organism>
<sequence>MCLEWRNGTSVLILELKEVKEGRNQKGEHAVSGGGHGTLLQDVVGCYVDECNVDPSIEGRLYLCFV</sequence>
<protein>
    <submittedName>
        <fullName evidence="1">Uncharacterized protein</fullName>
    </submittedName>
</protein>
<evidence type="ECO:0000313" key="2">
    <source>
        <dbReference type="Proteomes" id="UP001062846"/>
    </source>
</evidence>
<reference evidence="1" key="1">
    <citation type="submission" date="2022-02" db="EMBL/GenBank/DDBJ databases">
        <title>Plant Genome Project.</title>
        <authorList>
            <person name="Zhang R.-G."/>
        </authorList>
    </citation>
    <scope>NUCLEOTIDE SEQUENCE</scope>
    <source>
        <strain evidence="1">AT1</strain>
    </source>
</reference>
<gene>
    <name evidence="1" type="ORF">RHMOL_Rhmol07G0135000</name>
</gene>
<keyword evidence="2" id="KW-1185">Reference proteome</keyword>
<dbReference type="Proteomes" id="UP001062846">
    <property type="component" value="Chromosome 7"/>
</dbReference>
<comment type="caution">
    <text evidence="1">The sequence shown here is derived from an EMBL/GenBank/DDBJ whole genome shotgun (WGS) entry which is preliminary data.</text>
</comment>
<proteinExistence type="predicted"/>
<accession>A0ACC0N280</accession>
<dbReference type="EMBL" id="CM046394">
    <property type="protein sequence ID" value="KAI8546638.1"/>
    <property type="molecule type" value="Genomic_DNA"/>
</dbReference>
<name>A0ACC0N280_RHOML</name>
<evidence type="ECO:0000313" key="1">
    <source>
        <dbReference type="EMBL" id="KAI8546638.1"/>
    </source>
</evidence>